<evidence type="ECO:0000256" key="6">
    <source>
        <dbReference type="ARBA" id="ARBA00022605"/>
    </source>
</evidence>
<dbReference type="OrthoDB" id="419183at2759"/>
<dbReference type="AlphaFoldDB" id="A0A077WLW1"/>
<evidence type="ECO:0000256" key="9">
    <source>
        <dbReference type="ARBA" id="ARBA00023002"/>
    </source>
</evidence>
<dbReference type="GO" id="GO:0000287">
    <property type="term" value="F:magnesium ion binding"/>
    <property type="evidence" value="ECO:0007669"/>
    <property type="project" value="InterPro"/>
</dbReference>
<evidence type="ECO:0000256" key="1">
    <source>
        <dbReference type="ARBA" id="ARBA00001936"/>
    </source>
</evidence>
<keyword evidence="11" id="KW-0464">Manganese</keyword>
<dbReference type="SMART" id="SM01329">
    <property type="entry name" value="Iso_dh"/>
    <property type="match status" value="1"/>
</dbReference>
<comment type="cofactor">
    <cofactor evidence="1">
        <name>Mn(2+)</name>
        <dbReference type="ChEBI" id="CHEBI:29035"/>
    </cofactor>
</comment>
<dbReference type="EC" id="1.1.1.85" evidence="4 14"/>
<keyword evidence="12 14" id="KW-0100">Branched-chain amino acid biosynthesis</keyword>
<keyword evidence="7 14" id="KW-0479">Metal-binding</keyword>
<dbReference type="InterPro" id="IPR024084">
    <property type="entry name" value="IsoPropMal-DH-like_dom"/>
</dbReference>
<dbReference type="InterPro" id="IPR019818">
    <property type="entry name" value="IsoCit/isopropylmalate_DH_CS"/>
</dbReference>
<feature type="domain" description="Isopropylmalate dehydrogenase-like" evidence="15">
    <location>
        <begin position="8"/>
        <end position="389"/>
    </location>
</feature>
<evidence type="ECO:0000259" key="15">
    <source>
        <dbReference type="SMART" id="SM01329"/>
    </source>
</evidence>
<evidence type="ECO:0000256" key="10">
    <source>
        <dbReference type="ARBA" id="ARBA00023027"/>
    </source>
</evidence>
<evidence type="ECO:0000256" key="2">
    <source>
        <dbReference type="ARBA" id="ARBA00007769"/>
    </source>
</evidence>
<evidence type="ECO:0000256" key="3">
    <source>
        <dbReference type="ARBA" id="ARBA00011738"/>
    </source>
</evidence>
<evidence type="ECO:0000313" key="16">
    <source>
        <dbReference type="EMBL" id="CDS08148.1"/>
    </source>
</evidence>
<evidence type="ECO:0000256" key="13">
    <source>
        <dbReference type="RuleBase" id="RU004443"/>
    </source>
</evidence>
<dbReference type="FunFam" id="3.40.718.10:FF:000006">
    <property type="entry name" value="3-isopropylmalate dehydrogenase"/>
    <property type="match status" value="1"/>
</dbReference>
<comment type="pathway">
    <text evidence="14">Amino-acid biosynthesis; L-leucine biosynthesis; L-leucine from 3-methyl-2-oxobutanoate: step 3/4.</text>
</comment>
<dbReference type="PROSITE" id="PS00470">
    <property type="entry name" value="IDH_IMDH"/>
    <property type="match status" value="1"/>
</dbReference>
<proteinExistence type="inferred from homology"/>
<dbReference type="GO" id="GO:0009098">
    <property type="term" value="P:L-leucine biosynthetic process"/>
    <property type="evidence" value="ECO:0007669"/>
    <property type="project" value="UniProtKB-UniPathway"/>
</dbReference>
<dbReference type="Pfam" id="PF00180">
    <property type="entry name" value="Iso_dh"/>
    <property type="match status" value="2"/>
</dbReference>
<keyword evidence="5 14" id="KW-0432">Leucine biosynthesis</keyword>
<evidence type="ECO:0000256" key="4">
    <source>
        <dbReference type="ARBA" id="ARBA00013101"/>
    </source>
</evidence>
<keyword evidence="6" id="KW-0028">Amino-acid biosynthesis</keyword>
<comment type="similarity">
    <text evidence="2 13">Belongs to the isocitrate and isopropylmalate dehydrogenases family.</text>
</comment>
<dbReference type="InterPro" id="IPR004429">
    <property type="entry name" value="Isopropylmalate_DH"/>
</dbReference>
<comment type="function">
    <text evidence="14">Catalyzes the oxidation of 3-carboxy-2-hydroxy-4-methylpentanoate (3-isopropylmalate) to 3-carboxy-4-methyl-2-oxopentanoate. The product decarboxylates to 4-methyl-2 oxopentanoate.</text>
</comment>
<dbReference type="PANTHER" id="PTHR42979:SF1">
    <property type="entry name" value="3-ISOPROPYLMALATE DEHYDROGENASE"/>
    <property type="match status" value="1"/>
</dbReference>
<dbReference type="SUPFAM" id="SSF53659">
    <property type="entry name" value="Isocitrate/Isopropylmalate dehydrogenase-like"/>
    <property type="match status" value="1"/>
</dbReference>
<keyword evidence="8" id="KW-0460">Magnesium</keyword>
<comment type="subunit">
    <text evidence="3 14">Homodimer.</text>
</comment>
<evidence type="ECO:0000256" key="8">
    <source>
        <dbReference type="ARBA" id="ARBA00022842"/>
    </source>
</evidence>
<comment type="catalytic activity">
    <reaction evidence="14">
        <text>(2R,3S)-3-isopropylmalate + NAD(+) = 4-methyl-2-oxopentanoate + CO2 + NADH</text>
        <dbReference type="Rhea" id="RHEA:32271"/>
        <dbReference type="ChEBI" id="CHEBI:16526"/>
        <dbReference type="ChEBI" id="CHEBI:17865"/>
        <dbReference type="ChEBI" id="CHEBI:35121"/>
        <dbReference type="ChEBI" id="CHEBI:57540"/>
        <dbReference type="ChEBI" id="CHEBI:57945"/>
        <dbReference type="EC" id="1.1.1.85"/>
    </reaction>
</comment>
<organism evidence="16">
    <name type="scientific">Lichtheimia ramosa</name>
    <dbReference type="NCBI Taxonomy" id="688394"/>
    <lineage>
        <taxon>Eukaryota</taxon>
        <taxon>Fungi</taxon>
        <taxon>Fungi incertae sedis</taxon>
        <taxon>Mucoromycota</taxon>
        <taxon>Mucoromycotina</taxon>
        <taxon>Mucoromycetes</taxon>
        <taxon>Mucorales</taxon>
        <taxon>Lichtheimiaceae</taxon>
        <taxon>Lichtheimia</taxon>
    </lineage>
</organism>
<protein>
    <recommendedName>
        <fullName evidence="4 14">3-isopropylmalate dehydrogenase</fullName>
        <ecNumber evidence="4 14">1.1.1.85</ecNumber>
    </recommendedName>
</protein>
<dbReference type="GO" id="GO:0006097">
    <property type="term" value="P:glyoxylate cycle"/>
    <property type="evidence" value="ECO:0007669"/>
    <property type="project" value="EnsemblFungi"/>
</dbReference>
<keyword evidence="10 14" id="KW-0520">NAD</keyword>
<sequence length="401" mass="42691">MASPKKISIVCLPGDGVGPEVVGEAVKVLQKVAAHRSKALNVEFEFKNELIGLAALEKTGMYTSLATGVAIGVLEWEMGVVLKTREPLPDSALDACKAADAILLGAVGGLPGAKIGSGPRPEQGLLKLRKSLDLYANLRPVTFASESLTSLSPLKDQVVQGVEFVFVRELVGGIYFGDRKEAGEDGKAYDTLPYSKEEIERVTRLAALLALKQNPVGKIHSIDKANVLATSRLWRKTVTETLEREFPQLEFEHHLVDSAAMAMVQNPKKLNGVVLTENMFGDILSDEASVIVGSLGLLPSASLNGLPDGKSKCVGLYEPIHGSAPDIAGQNIANPIATILSVAMMLRYSLGFEEEAKAVETAVRQVLDGGVRTRDLGGDQSTTQIGDKVTETLGPILDAIN</sequence>
<dbReference type="PANTHER" id="PTHR42979">
    <property type="entry name" value="3-ISOPROPYLMALATE DEHYDROGENASE"/>
    <property type="match status" value="1"/>
</dbReference>
<dbReference type="GO" id="GO:0051287">
    <property type="term" value="F:NAD binding"/>
    <property type="evidence" value="ECO:0007669"/>
    <property type="project" value="InterPro"/>
</dbReference>
<dbReference type="Gene3D" id="3.40.718.10">
    <property type="entry name" value="Isopropylmalate Dehydrogenase"/>
    <property type="match status" value="1"/>
</dbReference>
<name>A0A077WLW1_9FUNG</name>
<accession>A0A077WLW1</accession>
<evidence type="ECO:0000256" key="14">
    <source>
        <dbReference type="RuleBase" id="RU004445"/>
    </source>
</evidence>
<reference evidence="16" key="1">
    <citation type="journal article" date="2014" name="Genome Announc.">
        <title>De novo whole-genome sequence and genome annotation of Lichtheimia ramosa.</title>
        <authorList>
            <person name="Linde J."/>
            <person name="Schwartze V."/>
            <person name="Binder U."/>
            <person name="Lass-Florl C."/>
            <person name="Voigt K."/>
            <person name="Horn F."/>
        </authorList>
    </citation>
    <scope>NUCLEOTIDE SEQUENCE</scope>
    <source>
        <strain evidence="16">JMRC FSU:6197</strain>
    </source>
</reference>
<evidence type="ECO:0000256" key="12">
    <source>
        <dbReference type="ARBA" id="ARBA00023304"/>
    </source>
</evidence>
<dbReference type="UniPathway" id="UPA00048">
    <property type="reaction ID" value="UER00072"/>
</dbReference>
<dbReference type="GO" id="GO:0003862">
    <property type="term" value="F:3-isopropylmalate dehydrogenase activity"/>
    <property type="evidence" value="ECO:0007669"/>
    <property type="project" value="UniProtKB-EC"/>
</dbReference>
<keyword evidence="9 13" id="KW-0560">Oxidoreductase</keyword>
<gene>
    <name evidence="16" type="ORF">LRAMOSA02096</name>
</gene>
<comment type="cofactor">
    <cofactor evidence="14">
        <name>Mg(2+)</name>
        <dbReference type="ChEBI" id="CHEBI:18420"/>
    </cofactor>
    <cofactor evidence="14">
        <name>Mn(2+)</name>
        <dbReference type="ChEBI" id="CHEBI:29035"/>
    </cofactor>
    <text evidence="14">Binds 1 Mg(2+) or Mn(2+) ion per subunit.</text>
</comment>
<evidence type="ECO:0000256" key="5">
    <source>
        <dbReference type="ARBA" id="ARBA00022430"/>
    </source>
</evidence>
<dbReference type="GO" id="GO:0005829">
    <property type="term" value="C:cytosol"/>
    <property type="evidence" value="ECO:0007669"/>
    <property type="project" value="EnsemblFungi"/>
</dbReference>
<evidence type="ECO:0000256" key="7">
    <source>
        <dbReference type="ARBA" id="ARBA00022723"/>
    </source>
</evidence>
<dbReference type="NCBIfam" id="TIGR00169">
    <property type="entry name" value="leuB"/>
    <property type="match status" value="1"/>
</dbReference>
<evidence type="ECO:0000256" key="11">
    <source>
        <dbReference type="ARBA" id="ARBA00023211"/>
    </source>
</evidence>
<dbReference type="EMBL" id="LK023324">
    <property type="protein sequence ID" value="CDS08148.1"/>
    <property type="molecule type" value="Genomic_DNA"/>
</dbReference>